<evidence type="ECO:0000313" key="7">
    <source>
        <dbReference type="Proteomes" id="UP000027920"/>
    </source>
</evidence>
<dbReference type="InterPro" id="IPR051089">
    <property type="entry name" value="prtT"/>
</dbReference>
<keyword evidence="2" id="KW-0805">Transcription regulation</keyword>
<comment type="subcellular location">
    <subcellularLocation>
        <location evidence="1">Nucleus</location>
    </subcellularLocation>
</comment>
<keyword evidence="5" id="KW-0539">Nucleus</keyword>
<organism evidence="6 7">
    <name type="scientific">Exophiala aquamarina CBS 119918</name>
    <dbReference type="NCBI Taxonomy" id="1182545"/>
    <lineage>
        <taxon>Eukaryota</taxon>
        <taxon>Fungi</taxon>
        <taxon>Dikarya</taxon>
        <taxon>Ascomycota</taxon>
        <taxon>Pezizomycotina</taxon>
        <taxon>Eurotiomycetes</taxon>
        <taxon>Chaetothyriomycetidae</taxon>
        <taxon>Chaetothyriales</taxon>
        <taxon>Herpotrichiellaceae</taxon>
        <taxon>Exophiala</taxon>
    </lineage>
</organism>
<dbReference type="VEuPathDB" id="FungiDB:A1O9_01007"/>
<keyword evidence="7" id="KW-1185">Reference proteome</keyword>
<dbReference type="GO" id="GO:0005634">
    <property type="term" value="C:nucleus"/>
    <property type="evidence" value="ECO:0007669"/>
    <property type="project" value="UniProtKB-SubCell"/>
</dbReference>
<evidence type="ECO:0008006" key="8">
    <source>
        <dbReference type="Google" id="ProtNLM"/>
    </source>
</evidence>
<dbReference type="PANTHER" id="PTHR31845:SF10">
    <property type="entry name" value="ZN(II)2CYS6 TRANSCRIPTION FACTOR (EUROFUNG)"/>
    <property type="match status" value="1"/>
</dbReference>
<dbReference type="RefSeq" id="XP_013265621.1">
    <property type="nucleotide sequence ID" value="XM_013410167.1"/>
</dbReference>
<dbReference type="STRING" id="1182545.A0A072PT26"/>
<sequence length="436" mass="49683">MSEAETLLERFKDEYSQFPFVVIGSLTLAILRRDRPFLLIAILATTTHQRANLHKVLESEFRTILGTKVFVDGVFNVDLLQGLVVYLSWWHFHRRQANQIFTITQTAVTIALDLAETVTLNAEWKRLYLGTYLLSSCILFALGRTPVMKYDDIIDRYCRGLATQEDVPTDLPLVHAVRLHRLVVLITSAFGRKSHRPFELSEGTTELLIDSFKSQLQDLRSTLRLDDSSIPSLGLMYDSAYVFLYEVALYTNFQGSETAAPDHQSLGTTHNSQILETSLLFNCLEATKNFLSRYLRLSGQLIRKHSMCEKAQLGHAIMVLIKLSLCATGSHEGLRFRQTCDVKYFLDALANRAATLTAATLGTTEYPDCFWQFEQTIRRIKCWYEHLETGQQGATPTDFIDASPLRLVSLSEEFLQETPSFNDLDLTMFNSADFWQ</sequence>
<dbReference type="GO" id="GO:0000981">
    <property type="term" value="F:DNA-binding transcription factor activity, RNA polymerase II-specific"/>
    <property type="evidence" value="ECO:0007669"/>
    <property type="project" value="TreeGrafter"/>
</dbReference>
<protein>
    <recommendedName>
        <fullName evidence="8">Transcription factor domain-containing protein</fullName>
    </recommendedName>
</protein>
<evidence type="ECO:0000256" key="4">
    <source>
        <dbReference type="ARBA" id="ARBA00023163"/>
    </source>
</evidence>
<dbReference type="Proteomes" id="UP000027920">
    <property type="component" value="Unassembled WGS sequence"/>
</dbReference>
<keyword evidence="3" id="KW-0238">DNA-binding</keyword>
<dbReference type="EMBL" id="AMGV01000001">
    <property type="protein sequence ID" value="KEF63031.1"/>
    <property type="molecule type" value="Genomic_DNA"/>
</dbReference>
<dbReference type="HOGENOM" id="CLU_006524_14_0_1"/>
<comment type="caution">
    <text evidence="6">The sequence shown here is derived from an EMBL/GenBank/DDBJ whole genome shotgun (WGS) entry which is preliminary data.</text>
</comment>
<dbReference type="OrthoDB" id="5226580at2759"/>
<dbReference type="AlphaFoldDB" id="A0A072PT26"/>
<name>A0A072PT26_9EURO</name>
<dbReference type="CDD" id="cd12148">
    <property type="entry name" value="fungal_TF_MHR"/>
    <property type="match status" value="1"/>
</dbReference>
<reference evidence="6 7" key="1">
    <citation type="submission" date="2013-03" db="EMBL/GenBank/DDBJ databases">
        <title>The Genome Sequence of Exophiala aquamarina CBS 119918.</title>
        <authorList>
            <consortium name="The Broad Institute Genomics Platform"/>
            <person name="Cuomo C."/>
            <person name="de Hoog S."/>
            <person name="Gorbushina A."/>
            <person name="Walker B."/>
            <person name="Young S.K."/>
            <person name="Zeng Q."/>
            <person name="Gargeya S."/>
            <person name="Fitzgerald M."/>
            <person name="Haas B."/>
            <person name="Abouelleil A."/>
            <person name="Allen A.W."/>
            <person name="Alvarado L."/>
            <person name="Arachchi H.M."/>
            <person name="Berlin A.M."/>
            <person name="Chapman S.B."/>
            <person name="Gainer-Dewar J."/>
            <person name="Goldberg J."/>
            <person name="Griggs A."/>
            <person name="Gujja S."/>
            <person name="Hansen M."/>
            <person name="Howarth C."/>
            <person name="Imamovic A."/>
            <person name="Ireland A."/>
            <person name="Larimer J."/>
            <person name="McCowan C."/>
            <person name="Murphy C."/>
            <person name="Pearson M."/>
            <person name="Poon T.W."/>
            <person name="Priest M."/>
            <person name="Roberts A."/>
            <person name="Saif S."/>
            <person name="Shea T."/>
            <person name="Sisk P."/>
            <person name="Sykes S."/>
            <person name="Wortman J."/>
            <person name="Nusbaum C."/>
            <person name="Birren B."/>
        </authorList>
    </citation>
    <scope>NUCLEOTIDE SEQUENCE [LARGE SCALE GENOMIC DNA]</scope>
    <source>
        <strain evidence="6 7">CBS 119918</strain>
    </source>
</reference>
<accession>A0A072PT26</accession>
<dbReference type="GO" id="GO:0000976">
    <property type="term" value="F:transcription cis-regulatory region binding"/>
    <property type="evidence" value="ECO:0007669"/>
    <property type="project" value="TreeGrafter"/>
</dbReference>
<gene>
    <name evidence="6" type="ORF">A1O9_01007</name>
</gene>
<evidence type="ECO:0000256" key="5">
    <source>
        <dbReference type="ARBA" id="ARBA00023242"/>
    </source>
</evidence>
<evidence type="ECO:0000256" key="2">
    <source>
        <dbReference type="ARBA" id="ARBA00023015"/>
    </source>
</evidence>
<evidence type="ECO:0000256" key="1">
    <source>
        <dbReference type="ARBA" id="ARBA00004123"/>
    </source>
</evidence>
<evidence type="ECO:0000256" key="3">
    <source>
        <dbReference type="ARBA" id="ARBA00023125"/>
    </source>
</evidence>
<dbReference type="GeneID" id="25275955"/>
<keyword evidence="4" id="KW-0804">Transcription</keyword>
<evidence type="ECO:0000313" key="6">
    <source>
        <dbReference type="EMBL" id="KEF63031.1"/>
    </source>
</evidence>
<proteinExistence type="predicted"/>
<dbReference type="PANTHER" id="PTHR31845">
    <property type="entry name" value="FINGER DOMAIN PROTEIN, PUTATIVE-RELATED"/>
    <property type="match status" value="1"/>
</dbReference>